<keyword evidence="4" id="KW-1185">Reference proteome</keyword>
<evidence type="ECO:0000313" key="3">
    <source>
        <dbReference type="Proteomes" id="UP000325933"/>
    </source>
</evidence>
<dbReference type="Proteomes" id="UP000325933">
    <property type="component" value="Unassembled WGS sequence"/>
</dbReference>
<reference evidence="3 4" key="1">
    <citation type="submission" date="2019-09" db="EMBL/GenBank/DDBJ databases">
        <authorList>
            <person name="Feng G."/>
        </authorList>
    </citation>
    <scope>NUCLEOTIDE SEQUENCE [LARGE SCALE GENOMIC DNA]</scope>
    <source>
        <strain evidence="2 3">KACC 19283</strain>
        <strain evidence="1 4">KACC 19284</strain>
    </source>
</reference>
<dbReference type="RefSeq" id="WP_145986212.1">
    <property type="nucleotide sequence ID" value="NZ_JBNNIY010000002.1"/>
</dbReference>
<dbReference type="AlphaFoldDB" id="A0A5J5HYT9"/>
<dbReference type="EMBL" id="VYQB01000009">
    <property type="protein sequence ID" value="KAA9015773.1"/>
    <property type="molecule type" value="Genomic_DNA"/>
</dbReference>
<organism evidence="2 3">
    <name type="scientific">Sphingobium limneticum</name>
    <dbReference type="NCBI Taxonomy" id="1007511"/>
    <lineage>
        <taxon>Bacteria</taxon>
        <taxon>Pseudomonadati</taxon>
        <taxon>Pseudomonadota</taxon>
        <taxon>Alphaproteobacteria</taxon>
        <taxon>Sphingomonadales</taxon>
        <taxon>Sphingomonadaceae</taxon>
        <taxon>Sphingobium</taxon>
    </lineage>
</organism>
<name>A0A5J5HYT9_9SPHN</name>
<comment type="caution">
    <text evidence="2">The sequence shown here is derived from an EMBL/GenBank/DDBJ whole genome shotgun (WGS) entry which is preliminary data.</text>
</comment>
<dbReference type="EMBL" id="VYQA01000010">
    <property type="protein sequence ID" value="KAA9028187.1"/>
    <property type="molecule type" value="Genomic_DNA"/>
</dbReference>
<evidence type="ECO:0000313" key="4">
    <source>
        <dbReference type="Proteomes" id="UP000326364"/>
    </source>
</evidence>
<protein>
    <submittedName>
        <fullName evidence="2">Uncharacterized protein</fullName>
    </submittedName>
</protein>
<proteinExistence type="predicted"/>
<evidence type="ECO:0000313" key="2">
    <source>
        <dbReference type="EMBL" id="KAA9028187.1"/>
    </source>
</evidence>
<evidence type="ECO:0000313" key="1">
    <source>
        <dbReference type="EMBL" id="KAA9015773.1"/>
    </source>
</evidence>
<accession>A0A5J5HYT9</accession>
<sequence>MTIETRLNALKSRISAILNDDLRYALAERIRELGYIDLRDFFQARPVLAHVHALERMLLVARA</sequence>
<dbReference type="Proteomes" id="UP000326364">
    <property type="component" value="Unassembled WGS sequence"/>
</dbReference>
<gene>
    <name evidence="2" type="ORF">F4U95_14045</name>
    <name evidence="1" type="ORF">F4U96_12915</name>
</gene>